<keyword evidence="4" id="KW-1185">Reference proteome</keyword>
<dbReference type="Proteomes" id="UP000623678">
    <property type="component" value="Unassembled WGS sequence"/>
</dbReference>
<keyword evidence="1" id="KW-0175">Coiled coil</keyword>
<feature type="coiled-coil region" evidence="1">
    <location>
        <begin position="49"/>
        <end position="104"/>
    </location>
</feature>
<feature type="compositionally biased region" description="Polar residues" evidence="2">
    <location>
        <begin position="226"/>
        <end position="241"/>
    </location>
</feature>
<evidence type="ECO:0000256" key="1">
    <source>
        <dbReference type="SAM" id="Coils"/>
    </source>
</evidence>
<evidence type="ECO:0000313" key="3">
    <source>
        <dbReference type="EMBL" id="MBC8584696.1"/>
    </source>
</evidence>
<dbReference type="EMBL" id="JACRTD010000002">
    <property type="protein sequence ID" value="MBC8584696.1"/>
    <property type="molecule type" value="Genomic_DNA"/>
</dbReference>
<name>A0A926ELB1_9FIRM</name>
<dbReference type="RefSeq" id="WP_262394517.1">
    <property type="nucleotide sequence ID" value="NZ_JACRTD010000002.1"/>
</dbReference>
<gene>
    <name evidence="3" type="ORF">H8705_03790</name>
</gene>
<proteinExistence type="predicted"/>
<accession>A0A926ELB1</accession>
<comment type="caution">
    <text evidence="3">The sequence shown here is derived from an EMBL/GenBank/DDBJ whole genome shotgun (WGS) entry which is preliminary data.</text>
</comment>
<feature type="coiled-coil region" evidence="1">
    <location>
        <begin position="151"/>
        <end position="178"/>
    </location>
</feature>
<protein>
    <submittedName>
        <fullName evidence="3">Uncharacterized protein</fullName>
    </submittedName>
</protein>
<organism evidence="3 4">
    <name type="scientific">Youxingia wuxianensis</name>
    <dbReference type="NCBI Taxonomy" id="2763678"/>
    <lineage>
        <taxon>Bacteria</taxon>
        <taxon>Bacillati</taxon>
        <taxon>Bacillota</taxon>
        <taxon>Clostridia</taxon>
        <taxon>Eubacteriales</taxon>
        <taxon>Oscillospiraceae</taxon>
        <taxon>Youxingia</taxon>
    </lineage>
</organism>
<evidence type="ECO:0000256" key="2">
    <source>
        <dbReference type="SAM" id="MobiDB-lite"/>
    </source>
</evidence>
<reference evidence="3" key="1">
    <citation type="submission" date="2020-08" db="EMBL/GenBank/DDBJ databases">
        <title>Genome public.</title>
        <authorList>
            <person name="Liu C."/>
            <person name="Sun Q."/>
        </authorList>
    </citation>
    <scope>NUCLEOTIDE SEQUENCE</scope>
    <source>
        <strain evidence="3">NSJ-64</strain>
    </source>
</reference>
<dbReference type="Gene3D" id="1.10.287.1490">
    <property type="match status" value="1"/>
</dbReference>
<sequence length="257" mass="29436">MADAGFFKTTTFGGFDKKSVLTYIDTLSQQFRATEEEYTEKLNSYAQAQDSQVAHIKKLEENLALANEQVSQLQKQLDEQRELASQAQEMISGLDAQNKELHKKLSDNDREMQIQLERCRQLQFKAESLDYKSKKYDEISNQIGDAIIEARQSADKIIETANEQADEITQKAKDYMKNFYSELSSFNSDATRLRKSIEEILFVLNDRIDVMQEVVKQVEKRYTPESAAQQGSLPEQDQLFSQPEDKAGFFAGSSHEV</sequence>
<evidence type="ECO:0000313" key="4">
    <source>
        <dbReference type="Proteomes" id="UP000623678"/>
    </source>
</evidence>
<dbReference type="AlphaFoldDB" id="A0A926ELB1"/>
<feature type="region of interest" description="Disordered" evidence="2">
    <location>
        <begin position="223"/>
        <end position="257"/>
    </location>
</feature>